<evidence type="ECO:0000313" key="4">
    <source>
        <dbReference type="Proteomes" id="UP000232688"/>
    </source>
</evidence>
<dbReference type="Proteomes" id="UP000232722">
    <property type="component" value="Unassembled WGS sequence"/>
</dbReference>
<dbReference type="InterPro" id="IPR055854">
    <property type="entry name" value="DUF7431"/>
</dbReference>
<dbReference type="EMBL" id="LLXH01001396">
    <property type="protein sequence ID" value="PKC59117.1"/>
    <property type="molecule type" value="Genomic_DNA"/>
</dbReference>
<evidence type="ECO:0000313" key="5">
    <source>
        <dbReference type="Proteomes" id="UP000232722"/>
    </source>
</evidence>
<reference evidence="2 5" key="1">
    <citation type="submission" date="2016-04" db="EMBL/GenBank/DDBJ databases">
        <title>Genome analyses suggest a sexual origin of heterokaryosis in a supposedly ancient asexual fungus.</title>
        <authorList>
            <person name="Ropars J."/>
            <person name="Sedzielewska K."/>
            <person name="Noel J."/>
            <person name="Charron P."/>
            <person name="Farinelli L."/>
            <person name="Marton T."/>
            <person name="Kruger M."/>
            <person name="Pelin A."/>
            <person name="Brachmann A."/>
            <person name="Corradi N."/>
        </authorList>
    </citation>
    <scope>NUCLEOTIDE SEQUENCE [LARGE SCALE GENOMIC DNA]</scope>
    <source>
        <strain evidence="2 5">A5</strain>
    </source>
</reference>
<dbReference type="Proteomes" id="UP000232688">
    <property type="component" value="Unassembled WGS sequence"/>
</dbReference>
<proteinExistence type="predicted"/>
<feature type="non-terminal residue" evidence="2">
    <location>
        <position position="105"/>
    </location>
</feature>
<sequence length="105" mass="12113">MPLNIMRVIQNKATDCNIFATIIDMAESTESKDDFFTCQVLCPPNGKPSLIIHCIQKKFKKRECKLKIGWMVIGYYTDDFNFILSDFNAQLKILKNENISDNQAM</sequence>
<feature type="domain" description="DUF7431" evidence="1">
    <location>
        <begin position="1"/>
        <end position="103"/>
    </location>
</feature>
<comment type="caution">
    <text evidence="2">The sequence shown here is derived from an EMBL/GenBank/DDBJ whole genome shotgun (WGS) entry which is preliminary data.</text>
</comment>
<gene>
    <name evidence="3" type="ORF">RhiirA1_427187</name>
    <name evidence="2" type="ORF">RhiirA5_365319</name>
</gene>
<dbReference type="AlphaFoldDB" id="A0A2I1EIP4"/>
<accession>A0A2I1EIP4</accession>
<dbReference type="OrthoDB" id="2351090at2759"/>
<evidence type="ECO:0000313" key="3">
    <source>
        <dbReference type="EMBL" id="PKC59117.1"/>
    </source>
</evidence>
<name>A0A2I1EIP4_9GLOM</name>
<evidence type="ECO:0000259" key="1">
    <source>
        <dbReference type="Pfam" id="PF24209"/>
    </source>
</evidence>
<reference evidence="3 4" key="4">
    <citation type="submission" date="2017-10" db="EMBL/GenBank/DDBJ databases">
        <title>Genome analyses suggest a sexual origin of heterokaryosis in a supposedly ancient asexual fungus.</title>
        <authorList>
            <person name="Corradi N."/>
            <person name="Sedzielewska K."/>
            <person name="Noel J."/>
            <person name="Charron P."/>
            <person name="Farinelli L."/>
            <person name="Marton T."/>
            <person name="Kruger M."/>
            <person name="Pelin A."/>
            <person name="Brachmann A."/>
            <person name="Corradi N."/>
        </authorList>
    </citation>
    <scope>NUCLEOTIDE SEQUENCE [LARGE SCALE GENOMIC DNA]</scope>
    <source>
        <strain evidence="3 4">A1</strain>
    </source>
</reference>
<protein>
    <recommendedName>
        <fullName evidence="1">DUF7431 domain-containing protein</fullName>
    </recommendedName>
</protein>
<dbReference type="EMBL" id="LLXJ01001744">
    <property type="protein sequence ID" value="PKC00934.1"/>
    <property type="molecule type" value="Genomic_DNA"/>
</dbReference>
<dbReference type="VEuPathDB" id="FungiDB:RhiirA1_427187"/>
<reference evidence="3 4" key="3">
    <citation type="submission" date="2017-10" db="EMBL/GenBank/DDBJ databases">
        <title>Extensive intraspecific genome diversity in a model arbuscular mycorrhizal fungus.</title>
        <authorList>
            <person name="Chen E.C.H."/>
            <person name="Morin E."/>
            <person name="Baudet D."/>
            <person name="Noel J."/>
            <person name="Ndikumana S."/>
            <person name="Charron P."/>
            <person name="St-Onge C."/>
            <person name="Giorgi J."/>
            <person name="Grigoriev I.V."/>
            <person name="Roux C."/>
            <person name="Martin F.M."/>
            <person name="Corradi N."/>
        </authorList>
    </citation>
    <scope>NUCLEOTIDE SEQUENCE [LARGE SCALE GENOMIC DNA]</scope>
    <source>
        <strain evidence="3 4">A1</strain>
    </source>
</reference>
<reference evidence="2 5" key="2">
    <citation type="submission" date="2017-09" db="EMBL/GenBank/DDBJ databases">
        <title>Extensive intraspecific genome diversity in a model arbuscular mycorrhizal fungus.</title>
        <authorList>
            <person name="Chen E.C."/>
            <person name="Morin E."/>
            <person name="Beaudet D."/>
            <person name="Noel J."/>
            <person name="Ndikumana S."/>
            <person name="Charron P."/>
            <person name="St-Onge C."/>
            <person name="Giorgi J."/>
            <person name="Grigoriev I.V."/>
            <person name="Roux C."/>
            <person name="Martin F.M."/>
            <person name="Corradi N."/>
        </authorList>
    </citation>
    <scope>NUCLEOTIDE SEQUENCE [LARGE SCALE GENOMIC DNA]</scope>
    <source>
        <strain evidence="2 5">A5</strain>
    </source>
</reference>
<organism evidence="2 5">
    <name type="scientific">Rhizophagus irregularis</name>
    <dbReference type="NCBI Taxonomy" id="588596"/>
    <lineage>
        <taxon>Eukaryota</taxon>
        <taxon>Fungi</taxon>
        <taxon>Fungi incertae sedis</taxon>
        <taxon>Mucoromycota</taxon>
        <taxon>Glomeromycotina</taxon>
        <taxon>Glomeromycetes</taxon>
        <taxon>Glomerales</taxon>
        <taxon>Glomeraceae</taxon>
        <taxon>Rhizophagus</taxon>
    </lineage>
</organism>
<dbReference type="Pfam" id="PF24209">
    <property type="entry name" value="DUF7431"/>
    <property type="match status" value="1"/>
</dbReference>
<evidence type="ECO:0000313" key="2">
    <source>
        <dbReference type="EMBL" id="PKC00934.1"/>
    </source>
</evidence>